<evidence type="ECO:0000313" key="2">
    <source>
        <dbReference type="EMBL" id="KAK3369899.1"/>
    </source>
</evidence>
<keyword evidence="3" id="KW-1185">Reference proteome</keyword>
<accession>A0AAE0N584</accession>
<dbReference type="EMBL" id="JAULSW010000009">
    <property type="protein sequence ID" value="KAK3369899.1"/>
    <property type="molecule type" value="Genomic_DNA"/>
</dbReference>
<organism evidence="2 3">
    <name type="scientific">Podospora didyma</name>
    <dbReference type="NCBI Taxonomy" id="330526"/>
    <lineage>
        <taxon>Eukaryota</taxon>
        <taxon>Fungi</taxon>
        <taxon>Dikarya</taxon>
        <taxon>Ascomycota</taxon>
        <taxon>Pezizomycotina</taxon>
        <taxon>Sordariomycetes</taxon>
        <taxon>Sordariomycetidae</taxon>
        <taxon>Sordariales</taxon>
        <taxon>Podosporaceae</taxon>
        <taxon>Podospora</taxon>
    </lineage>
</organism>
<proteinExistence type="predicted"/>
<reference evidence="2" key="1">
    <citation type="journal article" date="2023" name="Mol. Phylogenet. Evol.">
        <title>Genome-scale phylogeny and comparative genomics of the fungal order Sordariales.</title>
        <authorList>
            <person name="Hensen N."/>
            <person name="Bonometti L."/>
            <person name="Westerberg I."/>
            <person name="Brannstrom I.O."/>
            <person name="Guillou S."/>
            <person name="Cros-Aarteil S."/>
            <person name="Calhoun S."/>
            <person name="Haridas S."/>
            <person name="Kuo A."/>
            <person name="Mondo S."/>
            <person name="Pangilinan J."/>
            <person name="Riley R."/>
            <person name="LaButti K."/>
            <person name="Andreopoulos B."/>
            <person name="Lipzen A."/>
            <person name="Chen C."/>
            <person name="Yan M."/>
            <person name="Daum C."/>
            <person name="Ng V."/>
            <person name="Clum A."/>
            <person name="Steindorff A."/>
            <person name="Ohm R.A."/>
            <person name="Martin F."/>
            <person name="Silar P."/>
            <person name="Natvig D.O."/>
            <person name="Lalanne C."/>
            <person name="Gautier V."/>
            <person name="Ament-Velasquez S.L."/>
            <person name="Kruys A."/>
            <person name="Hutchinson M.I."/>
            <person name="Powell A.J."/>
            <person name="Barry K."/>
            <person name="Miller A.N."/>
            <person name="Grigoriev I.V."/>
            <person name="Debuchy R."/>
            <person name="Gladieux P."/>
            <person name="Hiltunen Thoren M."/>
            <person name="Johannesson H."/>
        </authorList>
    </citation>
    <scope>NUCLEOTIDE SEQUENCE</scope>
    <source>
        <strain evidence="2">CBS 232.78</strain>
    </source>
</reference>
<sequence length="72" mass="7176">MKFASATSVVLALVAASGVLAAPVQSPDPGFSNPLAPRSCGGDGFCSNGRCLCSGVCETGFCPCHQVTPSKD</sequence>
<evidence type="ECO:0000313" key="3">
    <source>
        <dbReference type="Proteomes" id="UP001285441"/>
    </source>
</evidence>
<keyword evidence="1" id="KW-0732">Signal</keyword>
<comment type="caution">
    <text evidence="2">The sequence shown here is derived from an EMBL/GenBank/DDBJ whole genome shotgun (WGS) entry which is preliminary data.</text>
</comment>
<dbReference type="AlphaFoldDB" id="A0AAE0N584"/>
<feature type="signal peptide" evidence="1">
    <location>
        <begin position="1"/>
        <end position="21"/>
    </location>
</feature>
<reference evidence="2" key="2">
    <citation type="submission" date="2023-06" db="EMBL/GenBank/DDBJ databases">
        <authorList>
            <consortium name="Lawrence Berkeley National Laboratory"/>
            <person name="Haridas S."/>
            <person name="Hensen N."/>
            <person name="Bonometti L."/>
            <person name="Westerberg I."/>
            <person name="Brannstrom I.O."/>
            <person name="Guillou S."/>
            <person name="Cros-Aarteil S."/>
            <person name="Calhoun S."/>
            <person name="Kuo A."/>
            <person name="Mondo S."/>
            <person name="Pangilinan J."/>
            <person name="Riley R."/>
            <person name="LaButti K."/>
            <person name="Andreopoulos B."/>
            <person name="Lipzen A."/>
            <person name="Chen C."/>
            <person name="Yanf M."/>
            <person name="Daum C."/>
            <person name="Ng V."/>
            <person name="Clum A."/>
            <person name="Steindorff A."/>
            <person name="Ohm R."/>
            <person name="Martin F."/>
            <person name="Silar P."/>
            <person name="Natvig D."/>
            <person name="Lalanne C."/>
            <person name="Gautier V."/>
            <person name="Ament-velasquez S.L."/>
            <person name="Kruys A."/>
            <person name="Hutchinson M.I."/>
            <person name="Powell A.J."/>
            <person name="Barry K."/>
            <person name="Miller A.N."/>
            <person name="Grigoriev I.V."/>
            <person name="Debuchy R."/>
            <person name="Gladieux P."/>
            <person name="Thoren M.H."/>
            <person name="Johannesson H."/>
        </authorList>
    </citation>
    <scope>NUCLEOTIDE SEQUENCE</scope>
    <source>
        <strain evidence="2">CBS 232.78</strain>
    </source>
</reference>
<feature type="chain" id="PRO_5042284192" evidence="1">
    <location>
        <begin position="22"/>
        <end position="72"/>
    </location>
</feature>
<gene>
    <name evidence="2" type="ORF">B0H63DRAFT_551808</name>
</gene>
<evidence type="ECO:0000256" key="1">
    <source>
        <dbReference type="SAM" id="SignalP"/>
    </source>
</evidence>
<dbReference type="Proteomes" id="UP001285441">
    <property type="component" value="Unassembled WGS sequence"/>
</dbReference>
<name>A0AAE0N584_9PEZI</name>
<protein>
    <submittedName>
        <fullName evidence="2">Uncharacterized protein</fullName>
    </submittedName>
</protein>